<dbReference type="EMBL" id="CANHGI010000002">
    <property type="protein sequence ID" value="CAI5443148.1"/>
    <property type="molecule type" value="Genomic_DNA"/>
</dbReference>
<evidence type="ECO:0000313" key="2">
    <source>
        <dbReference type="EMBL" id="CAI5443148.1"/>
    </source>
</evidence>
<evidence type="ECO:0000313" key="3">
    <source>
        <dbReference type="Proteomes" id="UP001152747"/>
    </source>
</evidence>
<proteinExistence type="predicted"/>
<feature type="region of interest" description="Disordered" evidence="1">
    <location>
        <begin position="186"/>
        <end position="210"/>
    </location>
</feature>
<feature type="compositionally biased region" description="Basic and acidic residues" evidence="1">
    <location>
        <begin position="155"/>
        <end position="165"/>
    </location>
</feature>
<dbReference type="AlphaFoldDB" id="A0A9P1IE14"/>
<organism evidence="2 3">
    <name type="scientific">Caenorhabditis angaria</name>
    <dbReference type="NCBI Taxonomy" id="860376"/>
    <lineage>
        <taxon>Eukaryota</taxon>
        <taxon>Metazoa</taxon>
        <taxon>Ecdysozoa</taxon>
        <taxon>Nematoda</taxon>
        <taxon>Chromadorea</taxon>
        <taxon>Rhabditida</taxon>
        <taxon>Rhabditina</taxon>
        <taxon>Rhabditomorpha</taxon>
        <taxon>Rhabditoidea</taxon>
        <taxon>Rhabditidae</taxon>
        <taxon>Peloderinae</taxon>
        <taxon>Caenorhabditis</taxon>
    </lineage>
</organism>
<feature type="region of interest" description="Disordered" evidence="1">
    <location>
        <begin position="141"/>
        <end position="165"/>
    </location>
</feature>
<name>A0A9P1IE14_9PELO</name>
<dbReference type="Proteomes" id="UP001152747">
    <property type="component" value="Unassembled WGS sequence"/>
</dbReference>
<keyword evidence="3" id="KW-1185">Reference proteome</keyword>
<feature type="compositionally biased region" description="Acidic residues" evidence="1">
    <location>
        <begin position="142"/>
        <end position="154"/>
    </location>
</feature>
<reference evidence="2" key="1">
    <citation type="submission" date="2022-11" db="EMBL/GenBank/DDBJ databases">
        <authorList>
            <person name="Kikuchi T."/>
        </authorList>
    </citation>
    <scope>NUCLEOTIDE SEQUENCE</scope>
    <source>
        <strain evidence="2">PS1010</strain>
    </source>
</reference>
<gene>
    <name evidence="2" type="ORF">CAMP_LOCUS5785</name>
</gene>
<sequence length="236" mass="28548">MPTVRHPSIEMKFTKLRIKSHICDYALEDLCEKLYAVQRKYEEKRASNLKLVKQYQKEKRHAESMKINLQRYKAGVAEIMVREREKLKNEKSRRRHFEKMVLKEQPDFYFDAEEMNEETAKRYAAPVDWNFDELNRFQTYGDVDEDEEESEEKLEEMKREASHWNEERRKAIAQARAEIEGKCAFDEMGNPIPHRFELPNQEPEQDPAEVQRIQRLRQSFQEQVQQMRANGEPYWQ</sequence>
<comment type="caution">
    <text evidence="2">The sequence shown here is derived from an EMBL/GenBank/DDBJ whole genome shotgun (WGS) entry which is preliminary data.</text>
</comment>
<accession>A0A9P1IE14</accession>
<evidence type="ECO:0000256" key="1">
    <source>
        <dbReference type="SAM" id="MobiDB-lite"/>
    </source>
</evidence>
<protein>
    <submittedName>
        <fullName evidence="2">Uncharacterized protein</fullName>
    </submittedName>
</protein>